<proteinExistence type="inferred from homology"/>
<feature type="domain" description="Ig-like" evidence="12">
    <location>
        <begin position="262"/>
        <end position="351"/>
    </location>
</feature>
<gene>
    <name evidence="14" type="primary">LOC118276825</name>
</gene>
<evidence type="ECO:0000256" key="2">
    <source>
        <dbReference type="ARBA" id="ARBA00022525"/>
    </source>
</evidence>
<dbReference type="Pfam" id="PF13927">
    <property type="entry name" value="Ig_3"/>
    <property type="match status" value="2"/>
</dbReference>
<dbReference type="FunFam" id="2.60.40.10:FF:000032">
    <property type="entry name" value="palladin isoform X1"/>
    <property type="match status" value="1"/>
</dbReference>
<feature type="domain" description="Ig-like" evidence="12">
    <location>
        <begin position="59"/>
        <end position="154"/>
    </location>
</feature>
<name>A0A9R0DFC9_SPOFR</name>
<dbReference type="SMART" id="SM00408">
    <property type="entry name" value="IGc2"/>
    <property type="match status" value="3"/>
</dbReference>
<dbReference type="GeneID" id="118276825"/>
<dbReference type="SMART" id="SM00409">
    <property type="entry name" value="IG"/>
    <property type="match status" value="3"/>
</dbReference>
<reference evidence="14" key="1">
    <citation type="submission" date="2025-08" db="UniProtKB">
        <authorList>
            <consortium name="RefSeq"/>
        </authorList>
    </citation>
    <scope>IDENTIFICATION</scope>
    <source>
        <tissue evidence="14">Whole larval tissue</tissue>
    </source>
</reference>
<evidence type="ECO:0000256" key="7">
    <source>
        <dbReference type="ARBA" id="ARBA00023319"/>
    </source>
</evidence>
<dbReference type="Gene3D" id="2.60.40.10">
    <property type="entry name" value="Immunoglobulins"/>
    <property type="match status" value="3"/>
</dbReference>
<evidence type="ECO:0000256" key="9">
    <source>
        <dbReference type="ARBA" id="ARBA00068688"/>
    </source>
</evidence>
<dbReference type="Pfam" id="PF07679">
    <property type="entry name" value="I-set"/>
    <property type="match status" value="1"/>
</dbReference>
<dbReference type="InterPro" id="IPR013098">
    <property type="entry name" value="Ig_I-set"/>
</dbReference>
<comment type="subcellular location">
    <subcellularLocation>
        <location evidence="1">Secreted</location>
    </subcellularLocation>
</comment>
<organism evidence="13 14">
    <name type="scientific">Spodoptera frugiperda</name>
    <name type="common">Fall armyworm</name>
    <dbReference type="NCBI Taxonomy" id="7108"/>
    <lineage>
        <taxon>Eukaryota</taxon>
        <taxon>Metazoa</taxon>
        <taxon>Ecdysozoa</taxon>
        <taxon>Arthropoda</taxon>
        <taxon>Hexapoda</taxon>
        <taxon>Insecta</taxon>
        <taxon>Pterygota</taxon>
        <taxon>Neoptera</taxon>
        <taxon>Endopterygota</taxon>
        <taxon>Lepidoptera</taxon>
        <taxon>Glossata</taxon>
        <taxon>Ditrysia</taxon>
        <taxon>Noctuoidea</taxon>
        <taxon>Noctuidae</taxon>
        <taxon>Amphipyrinae</taxon>
        <taxon>Spodoptera</taxon>
    </lineage>
</organism>
<dbReference type="Proteomes" id="UP000829999">
    <property type="component" value="Chromosome 17"/>
</dbReference>
<comment type="similarity">
    <text evidence="8">Belongs to the hemolin family.</text>
</comment>
<evidence type="ECO:0000256" key="1">
    <source>
        <dbReference type="ARBA" id="ARBA00004613"/>
    </source>
</evidence>
<evidence type="ECO:0000256" key="10">
    <source>
        <dbReference type="SAM" id="MobiDB-lite"/>
    </source>
</evidence>
<keyword evidence="6" id="KW-0325">Glycoprotein</keyword>
<evidence type="ECO:0000256" key="5">
    <source>
        <dbReference type="ARBA" id="ARBA00023157"/>
    </source>
</evidence>
<evidence type="ECO:0000256" key="6">
    <source>
        <dbReference type="ARBA" id="ARBA00023180"/>
    </source>
</evidence>
<dbReference type="PANTHER" id="PTHR12231:SF253">
    <property type="entry name" value="DPR-INTERACTING PROTEIN ETA, ISOFORM B-RELATED"/>
    <property type="match status" value="1"/>
</dbReference>
<feature type="domain" description="Ig-like" evidence="12">
    <location>
        <begin position="163"/>
        <end position="257"/>
    </location>
</feature>
<evidence type="ECO:0000256" key="3">
    <source>
        <dbReference type="ARBA" id="ARBA00022729"/>
    </source>
</evidence>
<protein>
    <recommendedName>
        <fullName evidence="9">Hemolin</fullName>
    </recommendedName>
</protein>
<dbReference type="OrthoDB" id="6085115at2759"/>
<evidence type="ECO:0000259" key="12">
    <source>
        <dbReference type="PROSITE" id="PS50835"/>
    </source>
</evidence>
<accession>A0A9R0DFC9</accession>
<evidence type="ECO:0000313" key="13">
    <source>
        <dbReference type="Proteomes" id="UP000829999"/>
    </source>
</evidence>
<keyword evidence="4" id="KW-0677">Repeat</keyword>
<keyword evidence="7" id="KW-0393">Immunoglobulin domain</keyword>
<keyword evidence="5" id="KW-1015">Disulfide bond</keyword>
<dbReference type="InterPro" id="IPR003599">
    <property type="entry name" value="Ig_sub"/>
</dbReference>
<dbReference type="GO" id="GO:0005576">
    <property type="term" value="C:extracellular region"/>
    <property type="evidence" value="ECO:0007669"/>
    <property type="project" value="UniProtKB-SubCell"/>
</dbReference>
<dbReference type="InterPro" id="IPR007110">
    <property type="entry name" value="Ig-like_dom"/>
</dbReference>
<feature type="compositionally biased region" description="Acidic residues" evidence="10">
    <location>
        <begin position="34"/>
        <end position="51"/>
    </location>
</feature>
<dbReference type="PROSITE" id="PS50835">
    <property type="entry name" value="IG_LIKE"/>
    <property type="match status" value="3"/>
</dbReference>
<dbReference type="CDD" id="cd00096">
    <property type="entry name" value="Ig"/>
    <property type="match status" value="2"/>
</dbReference>
<dbReference type="AlphaFoldDB" id="A0A9R0DFC9"/>
<dbReference type="InterPro" id="IPR013106">
    <property type="entry name" value="Ig_V-set"/>
</dbReference>
<dbReference type="RefSeq" id="XP_035451286.2">
    <property type="nucleotide sequence ID" value="XM_035595393.2"/>
</dbReference>
<keyword evidence="2" id="KW-0964">Secreted</keyword>
<feature type="signal peptide" evidence="11">
    <location>
        <begin position="1"/>
        <end position="23"/>
    </location>
</feature>
<dbReference type="InterPro" id="IPR003598">
    <property type="entry name" value="Ig_sub2"/>
</dbReference>
<dbReference type="InterPro" id="IPR051170">
    <property type="entry name" value="Neural/epithelial_adhesion"/>
</dbReference>
<evidence type="ECO:0000313" key="14">
    <source>
        <dbReference type="RefSeq" id="XP_035451286.2"/>
    </source>
</evidence>
<dbReference type="SMART" id="SM00406">
    <property type="entry name" value="IGv"/>
    <property type="match status" value="2"/>
</dbReference>
<sequence>MELRRFTLCMALFVLAFAQCSESHSMHRRQAADDENYDFLGDEGTDDDTMNDTDGNAEPQVQMEPAKIETTPASYEVEVGGEVRLECKVTPERTVITWHRNNDPYFMGTLKMHPEEVRYSIADNSKDMVIRNAKVEDSGVFKCETIEKVPVAINHTLLVTQKPSIVNMTATNGGSVGEGTDLTLSCFVTASPVPTVIWSVTRKERPNERLTEKDAEFNVVGNQYTMRIKNVKSKDAGQYYCYAINKLGSDQSEASVVVNGKPQVHVPRTVVNSDLKIEAVLQCVAHEEARPHIRWYKDGVLIEDSETKYVISTEGSHSNLTVSPSADGDFGTFTCEAENDYGTHNRSIELVQSPVVEDVDIDGPRMTWTVHSHQPLEEMEVQLKATTDEGEWRTLSVPVPEGRHHKYDISYSLEDKQLPIGEYLAVVKVKNSKSWGGSNEPVTVNIQDPQSLYIQTASVFRENTGGAHSIRPVYSALTTILMYLLVRML</sequence>
<evidence type="ECO:0000256" key="8">
    <source>
        <dbReference type="ARBA" id="ARBA00061228"/>
    </source>
</evidence>
<keyword evidence="3 11" id="KW-0732">Signal</keyword>
<feature type="region of interest" description="Disordered" evidence="10">
    <location>
        <begin position="34"/>
        <end position="58"/>
    </location>
</feature>
<evidence type="ECO:0000256" key="4">
    <source>
        <dbReference type="ARBA" id="ARBA00022737"/>
    </source>
</evidence>
<dbReference type="InterPro" id="IPR013783">
    <property type="entry name" value="Ig-like_fold"/>
</dbReference>
<dbReference type="InterPro" id="IPR036179">
    <property type="entry name" value="Ig-like_dom_sf"/>
</dbReference>
<keyword evidence="13" id="KW-1185">Reference proteome</keyword>
<dbReference type="PANTHER" id="PTHR12231">
    <property type="entry name" value="CTX-RELATED TYPE I TRANSMEMBRANE PROTEIN"/>
    <property type="match status" value="1"/>
</dbReference>
<evidence type="ECO:0000256" key="11">
    <source>
        <dbReference type="SAM" id="SignalP"/>
    </source>
</evidence>
<feature type="chain" id="PRO_5040316140" description="Hemolin" evidence="11">
    <location>
        <begin position="24"/>
        <end position="489"/>
    </location>
</feature>
<dbReference type="SUPFAM" id="SSF48726">
    <property type="entry name" value="Immunoglobulin"/>
    <property type="match status" value="3"/>
</dbReference>